<gene>
    <name evidence="1" type="ORF">SAMN05444276_101266</name>
</gene>
<dbReference type="InterPro" id="IPR036102">
    <property type="entry name" value="OsmC/Ohrsf"/>
</dbReference>
<sequence length="108" mass="11105">MIADRPAGVAGGEGLGANGAQLLAASVGGCFWNDLHSIGERLGLPVTGAGVEVEVVLAGQPSRVVRIEVEARLPPHARPVFEAACAETIIGQSLMAAFPVQFRMTEIG</sequence>
<dbReference type="AlphaFoldDB" id="A0A1H2R9G1"/>
<dbReference type="InterPro" id="IPR003718">
    <property type="entry name" value="OsmC/Ohr_fam"/>
</dbReference>
<dbReference type="PROSITE" id="PS51257">
    <property type="entry name" value="PROKAR_LIPOPROTEIN"/>
    <property type="match status" value="1"/>
</dbReference>
<dbReference type="RefSeq" id="WP_231572708.1">
    <property type="nucleotide sequence ID" value="NZ_FNNA01000001.1"/>
</dbReference>
<dbReference type="Gene3D" id="3.30.300.20">
    <property type="match status" value="1"/>
</dbReference>
<dbReference type="EMBL" id="FNNA01000001">
    <property type="protein sequence ID" value="SDW16037.1"/>
    <property type="molecule type" value="Genomic_DNA"/>
</dbReference>
<keyword evidence="2" id="KW-1185">Reference proteome</keyword>
<reference evidence="2" key="1">
    <citation type="submission" date="2016-10" db="EMBL/GenBank/DDBJ databases">
        <authorList>
            <person name="Varghese N."/>
            <person name="Submissions S."/>
        </authorList>
    </citation>
    <scope>NUCLEOTIDE SEQUENCE [LARGE SCALE GENOMIC DNA]</scope>
    <source>
        <strain evidence="2">DSM 29303</strain>
    </source>
</reference>
<dbReference type="InterPro" id="IPR015946">
    <property type="entry name" value="KH_dom-like_a/b"/>
</dbReference>
<dbReference type="SUPFAM" id="SSF82784">
    <property type="entry name" value="OsmC-like"/>
    <property type="match status" value="1"/>
</dbReference>
<accession>A0A1H2R9G1</accession>
<dbReference type="Pfam" id="PF02566">
    <property type="entry name" value="OsmC"/>
    <property type="match status" value="1"/>
</dbReference>
<name>A0A1H2R9G1_9RHOB</name>
<dbReference type="Proteomes" id="UP000182944">
    <property type="component" value="Unassembled WGS sequence"/>
</dbReference>
<organism evidence="1 2">
    <name type="scientific">Paracoccus sanguinis</name>
    <dbReference type="NCBI Taxonomy" id="1545044"/>
    <lineage>
        <taxon>Bacteria</taxon>
        <taxon>Pseudomonadati</taxon>
        <taxon>Pseudomonadota</taxon>
        <taxon>Alphaproteobacteria</taxon>
        <taxon>Rhodobacterales</taxon>
        <taxon>Paracoccaceae</taxon>
        <taxon>Paracoccus</taxon>
    </lineage>
</organism>
<dbReference type="STRING" id="1545044.SAMN05444276_101266"/>
<proteinExistence type="predicted"/>
<evidence type="ECO:0000313" key="1">
    <source>
        <dbReference type="EMBL" id="SDW16037.1"/>
    </source>
</evidence>
<protein>
    <submittedName>
        <fullName evidence="1">OsmC-like protein</fullName>
    </submittedName>
</protein>
<evidence type="ECO:0000313" key="2">
    <source>
        <dbReference type="Proteomes" id="UP000182944"/>
    </source>
</evidence>